<sequence>MVVKASFSATDGTRLAYRDEGRAKILLALAGLTRDGRDFGYLARHLHDVRLFRLDSRGQGGSDWTDPRHIRRRQEARDALALLDHLQIARAAVIGSSRGGLLAMAMAAMAPGRVAGICVNDVGPVLQRKG</sequence>
<dbReference type="PANTHER" id="PTHR43433">
    <property type="entry name" value="HYDROLASE, ALPHA/BETA FOLD FAMILY PROTEIN"/>
    <property type="match status" value="1"/>
</dbReference>
<dbReference type="SUPFAM" id="SSF53474">
    <property type="entry name" value="alpha/beta-Hydrolases"/>
    <property type="match status" value="1"/>
</dbReference>
<dbReference type="InterPro" id="IPR050471">
    <property type="entry name" value="AB_hydrolase"/>
</dbReference>
<evidence type="ECO:0000313" key="3">
    <source>
        <dbReference type="Proteomes" id="UP000183635"/>
    </source>
</evidence>
<dbReference type="STRING" id="34004.SAMN04488021_15312"/>
<dbReference type="Proteomes" id="UP000183635">
    <property type="component" value="Unassembled WGS sequence"/>
</dbReference>
<dbReference type="Gene3D" id="3.40.50.1820">
    <property type="entry name" value="alpha/beta hydrolase"/>
    <property type="match status" value="1"/>
</dbReference>
<keyword evidence="2" id="KW-0378">Hydrolase</keyword>
<reference evidence="2 3" key="1">
    <citation type="submission" date="2016-10" db="EMBL/GenBank/DDBJ databases">
        <authorList>
            <person name="de Groot N.N."/>
        </authorList>
    </citation>
    <scope>NUCLEOTIDE SEQUENCE [LARGE SCALE GENOMIC DNA]</scope>
    <source>
        <strain evidence="2 3">DSM 8537</strain>
    </source>
</reference>
<proteinExistence type="predicted"/>
<protein>
    <submittedName>
        <fullName evidence="2">Alpha/beta hydrolase family protein</fullName>
    </submittedName>
</protein>
<feature type="domain" description="AB hydrolase-1" evidence="1">
    <location>
        <begin position="39"/>
        <end position="117"/>
    </location>
</feature>
<evidence type="ECO:0000259" key="1">
    <source>
        <dbReference type="Pfam" id="PF00561"/>
    </source>
</evidence>
<dbReference type="RefSeq" id="WP_074970850.1">
    <property type="nucleotide sequence ID" value="NZ_CBCRYP010000001.1"/>
</dbReference>
<dbReference type="InterPro" id="IPR000073">
    <property type="entry name" value="AB_hydrolase_1"/>
</dbReference>
<evidence type="ECO:0000313" key="2">
    <source>
        <dbReference type="EMBL" id="SFI01791.1"/>
    </source>
</evidence>
<dbReference type="InterPro" id="IPR029058">
    <property type="entry name" value="AB_hydrolase_fold"/>
</dbReference>
<gene>
    <name evidence="2" type="ORF">SAMN04488021_15312</name>
</gene>
<organism evidence="2 3">
    <name type="scientific">Paracoccus aminovorans</name>
    <dbReference type="NCBI Taxonomy" id="34004"/>
    <lineage>
        <taxon>Bacteria</taxon>
        <taxon>Pseudomonadati</taxon>
        <taxon>Pseudomonadota</taxon>
        <taxon>Alphaproteobacteria</taxon>
        <taxon>Rhodobacterales</taxon>
        <taxon>Paracoccaceae</taxon>
        <taxon>Paracoccus</taxon>
    </lineage>
</organism>
<dbReference type="EMBL" id="FOPU01000053">
    <property type="protein sequence ID" value="SFI01791.1"/>
    <property type="molecule type" value="Genomic_DNA"/>
</dbReference>
<dbReference type="Pfam" id="PF00561">
    <property type="entry name" value="Abhydrolase_1"/>
    <property type="match status" value="1"/>
</dbReference>
<accession>A0A1I3ET16</accession>
<dbReference type="AlphaFoldDB" id="A0A1I3ET16"/>
<dbReference type="GO" id="GO:0016787">
    <property type="term" value="F:hydrolase activity"/>
    <property type="evidence" value="ECO:0007669"/>
    <property type="project" value="UniProtKB-KW"/>
</dbReference>
<keyword evidence="3" id="KW-1185">Reference proteome</keyword>
<dbReference type="PANTHER" id="PTHR43433:SF5">
    <property type="entry name" value="AB HYDROLASE-1 DOMAIN-CONTAINING PROTEIN"/>
    <property type="match status" value="1"/>
</dbReference>
<name>A0A1I3ET16_9RHOB</name>